<accession>A0ABP1RWH0</accession>
<organism evidence="3 4">
    <name type="scientific">Orchesella dallaii</name>
    <dbReference type="NCBI Taxonomy" id="48710"/>
    <lineage>
        <taxon>Eukaryota</taxon>
        <taxon>Metazoa</taxon>
        <taxon>Ecdysozoa</taxon>
        <taxon>Arthropoda</taxon>
        <taxon>Hexapoda</taxon>
        <taxon>Collembola</taxon>
        <taxon>Entomobryomorpha</taxon>
        <taxon>Entomobryoidea</taxon>
        <taxon>Orchesellidae</taxon>
        <taxon>Orchesellinae</taxon>
        <taxon>Orchesella</taxon>
    </lineage>
</organism>
<keyword evidence="4" id="KW-1185">Reference proteome</keyword>
<reference evidence="3 4" key="1">
    <citation type="submission" date="2024-08" db="EMBL/GenBank/DDBJ databases">
        <authorList>
            <person name="Cucini C."/>
            <person name="Frati F."/>
        </authorList>
    </citation>
    <scope>NUCLEOTIDE SEQUENCE [LARGE SCALE GENOMIC DNA]</scope>
</reference>
<gene>
    <name evidence="3" type="ORF">ODALV1_LOCUS26986</name>
</gene>
<name>A0ABP1RWH0_9HEXA</name>
<keyword evidence="2" id="KW-0732">Signal</keyword>
<evidence type="ECO:0000313" key="4">
    <source>
        <dbReference type="Proteomes" id="UP001642540"/>
    </source>
</evidence>
<evidence type="ECO:0000313" key="3">
    <source>
        <dbReference type="EMBL" id="CAL8137586.1"/>
    </source>
</evidence>
<evidence type="ECO:0000256" key="1">
    <source>
        <dbReference type="SAM" id="MobiDB-lite"/>
    </source>
</evidence>
<protein>
    <submittedName>
        <fullName evidence="3">Uncharacterized protein</fullName>
    </submittedName>
</protein>
<sequence length="159" mass="17121">MKHFLTAATVAVLALVVFEIAQTDAQRRCPARDKPPLVNATSVRCDRWQGIIIAPLSCARRCLDCYEREKLQRSCYVNRRCTCIAKPVNSTTTTQAPTTQAPTTQAPTTQAPTTQAPTTQAPITEAPTTQAPITEAPTTQAATTEAPLPTTSSEPEPIT</sequence>
<dbReference type="EMBL" id="CAXLJM020000118">
    <property type="protein sequence ID" value="CAL8137586.1"/>
    <property type="molecule type" value="Genomic_DNA"/>
</dbReference>
<evidence type="ECO:0000256" key="2">
    <source>
        <dbReference type="SAM" id="SignalP"/>
    </source>
</evidence>
<feature type="signal peptide" evidence="2">
    <location>
        <begin position="1"/>
        <end position="25"/>
    </location>
</feature>
<feature type="region of interest" description="Disordered" evidence="1">
    <location>
        <begin position="91"/>
        <end position="159"/>
    </location>
</feature>
<feature type="chain" id="PRO_5046217310" evidence="2">
    <location>
        <begin position="26"/>
        <end position="159"/>
    </location>
</feature>
<comment type="caution">
    <text evidence="3">The sequence shown here is derived from an EMBL/GenBank/DDBJ whole genome shotgun (WGS) entry which is preliminary data.</text>
</comment>
<dbReference type="Proteomes" id="UP001642540">
    <property type="component" value="Unassembled WGS sequence"/>
</dbReference>
<proteinExistence type="predicted"/>